<dbReference type="PROSITE" id="PS00018">
    <property type="entry name" value="EF_HAND_1"/>
    <property type="match status" value="1"/>
</dbReference>
<dbReference type="EMBL" id="JAGMUV010000006">
    <property type="protein sequence ID" value="KAH7152554.1"/>
    <property type="molecule type" value="Genomic_DNA"/>
</dbReference>
<dbReference type="AlphaFoldDB" id="A0A9P9F418"/>
<comment type="caution">
    <text evidence="1">The sequence shown here is derived from an EMBL/GenBank/DDBJ whole genome shotgun (WGS) entry which is preliminary data.</text>
</comment>
<gene>
    <name evidence="1" type="ORF">EDB81DRAFT_789327</name>
</gene>
<reference evidence="1" key="1">
    <citation type="journal article" date="2021" name="Nat. Commun.">
        <title>Genetic determinants of endophytism in the Arabidopsis root mycobiome.</title>
        <authorList>
            <person name="Mesny F."/>
            <person name="Miyauchi S."/>
            <person name="Thiergart T."/>
            <person name="Pickel B."/>
            <person name="Atanasova L."/>
            <person name="Karlsson M."/>
            <person name="Huettel B."/>
            <person name="Barry K.W."/>
            <person name="Haridas S."/>
            <person name="Chen C."/>
            <person name="Bauer D."/>
            <person name="Andreopoulos W."/>
            <person name="Pangilinan J."/>
            <person name="LaButti K."/>
            <person name="Riley R."/>
            <person name="Lipzen A."/>
            <person name="Clum A."/>
            <person name="Drula E."/>
            <person name="Henrissat B."/>
            <person name="Kohler A."/>
            <person name="Grigoriev I.V."/>
            <person name="Martin F.M."/>
            <person name="Hacquard S."/>
        </authorList>
    </citation>
    <scope>NUCLEOTIDE SEQUENCE</scope>
    <source>
        <strain evidence="1">MPI-CAGE-AT-0147</strain>
    </source>
</reference>
<sequence>MDLETSVLSPDPDVISDREIVTNLSSSTPSWPQVAKVGDIAVSIYHHTIPNSSLDDVSCWTYVSSGLQSVGQPELVITLRRRSNERPLDWSREPLDWFKIVASWGRSGRIIDAFHTHLLTSHHWLGSKNLETVTYGQPHRCLPNLPPDALPHVRLHGIALTANETLVAKAYGWTRAIGHYGLSNRWWPYTPWIDRDRSDCITLDDMQGTMRLRTFDVKKVRGVSFRWIDSSLILEIPTARALEIRALVAALRDEEVLALDSCLHPESDFCATWKAGQSKALHGYGTGTTDVKNFAFVVFCPQQESDSWLCVEDGCALLLTDSSWAVIRKVLASSESPQTQIRLGSNFKETLQIDFSTTPYYDHFIPRPLAPSPDQPLHGDEAHVVLKLLFLPNYPFTDNSGQNILMNYLNGITRALRNVIPPENRGFTPKGLILSVDFPGSNGNWLTITANPDEAGLDMDALSDAATGVAIPMEWVGHTVRFAPVFSIWGAGVSVDNYEQEENGQVVPLRV</sequence>
<protein>
    <submittedName>
        <fullName evidence="1">Uncharacterized protein</fullName>
    </submittedName>
</protein>
<proteinExistence type="predicted"/>
<dbReference type="InterPro" id="IPR018247">
    <property type="entry name" value="EF_Hand_1_Ca_BS"/>
</dbReference>
<organism evidence="1 2">
    <name type="scientific">Dactylonectria macrodidyma</name>
    <dbReference type="NCBI Taxonomy" id="307937"/>
    <lineage>
        <taxon>Eukaryota</taxon>
        <taxon>Fungi</taxon>
        <taxon>Dikarya</taxon>
        <taxon>Ascomycota</taxon>
        <taxon>Pezizomycotina</taxon>
        <taxon>Sordariomycetes</taxon>
        <taxon>Hypocreomycetidae</taxon>
        <taxon>Hypocreales</taxon>
        <taxon>Nectriaceae</taxon>
        <taxon>Dactylonectria</taxon>
    </lineage>
</organism>
<accession>A0A9P9F418</accession>
<evidence type="ECO:0000313" key="1">
    <source>
        <dbReference type="EMBL" id="KAH7152554.1"/>
    </source>
</evidence>
<dbReference type="OrthoDB" id="5872154at2759"/>
<evidence type="ECO:0000313" key="2">
    <source>
        <dbReference type="Proteomes" id="UP000738349"/>
    </source>
</evidence>
<dbReference type="Proteomes" id="UP000738349">
    <property type="component" value="Unassembled WGS sequence"/>
</dbReference>
<name>A0A9P9F418_9HYPO</name>
<keyword evidence="2" id="KW-1185">Reference proteome</keyword>